<gene>
    <name evidence="1" type="ORF">F2Y13_12300</name>
</gene>
<dbReference type="RefSeq" id="WP_149887688.1">
    <property type="nucleotide sequence ID" value="NZ_VVXK01000020.1"/>
</dbReference>
<evidence type="ECO:0000313" key="1">
    <source>
        <dbReference type="EMBL" id="KAA2367263.1"/>
    </source>
</evidence>
<dbReference type="EMBL" id="VVXK01000020">
    <property type="protein sequence ID" value="KAA2367263.1"/>
    <property type="molecule type" value="Genomic_DNA"/>
</dbReference>
<protein>
    <submittedName>
        <fullName evidence="1">Uncharacterized protein</fullName>
    </submittedName>
</protein>
<proteinExistence type="predicted"/>
<dbReference type="Proteomes" id="UP000323567">
    <property type="component" value="Unassembled WGS sequence"/>
</dbReference>
<organism evidence="1 2">
    <name type="scientific">Alistipes shahii</name>
    <dbReference type="NCBI Taxonomy" id="328814"/>
    <lineage>
        <taxon>Bacteria</taxon>
        <taxon>Pseudomonadati</taxon>
        <taxon>Bacteroidota</taxon>
        <taxon>Bacteroidia</taxon>
        <taxon>Bacteroidales</taxon>
        <taxon>Rikenellaceae</taxon>
        <taxon>Alistipes</taxon>
    </lineage>
</organism>
<evidence type="ECO:0000313" key="2">
    <source>
        <dbReference type="Proteomes" id="UP000323567"/>
    </source>
</evidence>
<name>A0A5B3G0Z1_9BACT</name>
<comment type="caution">
    <text evidence="1">The sequence shown here is derived from an EMBL/GenBank/DDBJ whole genome shotgun (WGS) entry which is preliminary data.</text>
</comment>
<reference evidence="1 2" key="1">
    <citation type="journal article" date="2019" name="Nat. Med.">
        <title>A library of human gut bacterial isolates paired with longitudinal multiomics data enables mechanistic microbiome research.</title>
        <authorList>
            <person name="Poyet M."/>
            <person name="Groussin M."/>
            <person name="Gibbons S.M."/>
            <person name="Avila-Pacheco J."/>
            <person name="Jiang X."/>
            <person name="Kearney S.M."/>
            <person name="Perrotta A.R."/>
            <person name="Berdy B."/>
            <person name="Zhao S."/>
            <person name="Lieberman T.D."/>
            <person name="Swanson P.K."/>
            <person name="Smith M."/>
            <person name="Roesemann S."/>
            <person name="Alexander J.E."/>
            <person name="Rich S.A."/>
            <person name="Livny J."/>
            <person name="Vlamakis H."/>
            <person name="Clish C."/>
            <person name="Bullock K."/>
            <person name="Deik A."/>
            <person name="Scott J."/>
            <person name="Pierce K.A."/>
            <person name="Xavier R.J."/>
            <person name="Alm E.J."/>
        </authorList>
    </citation>
    <scope>NUCLEOTIDE SEQUENCE [LARGE SCALE GENOMIC DNA]</scope>
    <source>
        <strain evidence="1 2">BIOML-A2</strain>
    </source>
</reference>
<sequence length="104" mass="11837">MKTPRFYCLTCGYSDSCVGHRWEDGTPLAKFTSFACKDCKRLCDNSYLKGVPDIIALQEKGEAKWIYSPTEPFCMWCGSKNVEEWSEDNPVCPKCGGVMQKFDK</sequence>
<dbReference type="AlphaFoldDB" id="A0A5B3G0Z1"/>
<accession>A0A5B3G0Z1</accession>